<feature type="region of interest" description="Disordered" evidence="6">
    <location>
        <begin position="1"/>
        <end position="24"/>
    </location>
</feature>
<evidence type="ECO:0000256" key="2">
    <source>
        <dbReference type="ARBA" id="ARBA00013184"/>
    </source>
</evidence>
<dbReference type="InterPro" id="IPR017380">
    <property type="entry name" value="Hist_AcTrfase_B-typ_cat-su"/>
</dbReference>
<keyword evidence="4" id="KW-0012">Acyltransferase</keyword>
<evidence type="ECO:0000256" key="1">
    <source>
        <dbReference type="ARBA" id="ARBA00010543"/>
    </source>
</evidence>
<evidence type="ECO:0000256" key="6">
    <source>
        <dbReference type="SAM" id="MobiDB-lite"/>
    </source>
</evidence>
<protein>
    <recommendedName>
        <fullName evidence="2">histone acetyltransferase</fullName>
        <ecNumber evidence="2">2.3.1.48</ecNumber>
    </recommendedName>
</protein>
<keyword evidence="7" id="KW-0812">Transmembrane</keyword>
<dbReference type="Pfam" id="PF10394">
    <property type="entry name" value="Hat1_N"/>
    <property type="match status" value="1"/>
</dbReference>
<comment type="similarity">
    <text evidence="1">Belongs to the HAT1 family.</text>
</comment>
<evidence type="ECO:0000256" key="3">
    <source>
        <dbReference type="ARBA" id="ARBA00022679"/>
    </source>
</evidence>
<evidence type="ECO:0000256" key="4">
    <source>
        <dbReference type="ARBA" id="ARBA00023315"/>
    </source>
</evidence>
<gene>
    <name evidence="9" type="ORF">H5410_041014</name>
</gene>
<feature type="domain" description="Histone acetyl transferase HAT1 N-terminal" evidence="8">
    <location>
        <begin position="30"/>
        <end position="84"/>
    </location>
</feature>
<dbReference type="OrthoDB" id="1712981at2759"/>
<dbReference type="GO" id="GO:0031509">
    <property type="term" value="P:subtelomeric heterochromatin formation"/>
    <property type="evidence" value="ECO:0007669"/>
    <property type="project" value="InterPro"/>
</dbReference>
<evidence type="ECO:0000259" key="8">
    <source>
        <dbReference type="Pfam" id="PF10394"/>
    </source>
</evidence>
<dbReference type="Gene3D" id="3.90.360.10">
    <property type="entry name" value="Histone acetyl transferase 1 (HAT1), N-terminal domain"/>
    <property type="match status" value="1"/>
</dbReference>
<dbReference type="InterPro" id="IPR037113">
    <property type="entry name" value="Hat1_N_sf"/>
</dbReference>
<keyword evidence="7" id="KW-1133">Transmembrane helix</keyword>
<reference evidence="9 10" key="1">
    <citation type="submission" date="2020-09" db="EMBL/GenBank/DDBJ databases">
        <title>De no assembly of potato wild relative species, Solanum commersonii.</title>
        <authorList>
            <person name="Cho K."/>
        </authorList>
    </citation>
    <scope>NUCLEOTIDE SEQUENCE [LARGE SCALE GENOMIC DNA]</scope>
    <source>
        <strain evidence="9">LZ3.2</strain>
        <tissue evidence="9">Leaf</tissue>
    </source>
</reference>
<dbReference type="SUPFAM" id="SSF55729">
    <property type="entry name" value="Acyl-CoA N-acyltransferases (Nat)"/>
    <property type="match status" value="1"/>
</dbReference>
<proteinExistence type="inferred from homology"/>
<name>A0A9J5XT87_SOLCO</name>
<organism evidence="9 10">
    <name type="scientific">Solanum commersonii</name>
    <name type="common">Commerson's wild potato</name>
    <name type="synonym">Commerson's nightshade</name>
    <dbReference type="NCBI Taxonomy" id="4109"/>
    <lineage>
        <taxon>Eukaryota</taxon>
        <taxon>Viridiplantae</taxon>
        <taxon>Streptophyta</taxon>
        <taxon>Embryophyta</taxon>
        <taxon>Tracheophyta</taxon>
        <taxon>Spermatophyta</taxon>
        <taxon>Magnoliopsida</taxon>
        <taxon>eudicotyledons</taxon>
        <taxon>Gunneridae</taxon>
        <taxon>Pentapetalae</taxon>
        <taxon>asterids</taxon>
        <taxon>lamiids</taxon>
        <taxon>Solanales</taxon>
        <taxon>Solanaceae</taxon>
        <taxon>Solanoideae</taxon>
        <taxon>Solaneae</taxon>
        <taxon>Solanum</taxon>
    </lineage>
</organism>
<dbReference type="EMBL" id="JACXVP010000008">
    <property type="protein sequence ID" value="KAG5590500.1"/>
    <property type="molecule type" value="Genomic_DNA"/>
</dbReference>
<evidence type="ECO:0000256" key="5">
    <source>
        <dbReference type="ARBA" id="ARBA00048017"/>
    </source>
</evidence>
<dbReference type="GO" id="GO:0004402">
    <property type="term" value="F:histone acetyltransferase activity"/>
    <property type="evidence" value="ECO:0007669"/>
    <property type="project" value="InterPro"/>
</dbReference>
<evidence type="ECO:0000313" key="9">
    <source>
        <dbReference type="EMBL" id="KAG5590500.1"/>
    </source>
</evidence>
<accession>A0A9J5XT87</accession>
<keyword evidence="7" id="KW-0472">Membrane</keyword>
<keyword evidence="3" id="KW-0808">Transferase</keyword>
<dbReference type="InterPro" id="IPR016181">
    <property type="entry name" value="Acyl_CoA_acyltransferase"/>
</dbReference>
<keyword evidence="10" id="KW-1185">Reference proteome</keyword>
<feature type="transmembrane region" description="Helical" evidence="7">
    <location>
        <begin position="80"/>
        <end position="105"/>
    </location>
</feature>
<dbReference type="AlphaFoldDB" id="A0A9J5XT87"/>
<evidence type="ECO:0000256" key="7">
    <source>
        <dbReference type="SAM" id="Phobius"/>
    </source>
</evidence>
<dbReference type="GO" id="GO:0005634">
    <property type="term" value="C:nucleus"/>
    <property type="evidence" value="ECO:0007669"/>
    <property type="project" value="InterPro"/>
</dbReference>
<dbReference type="PANTHER" id="PTHR12046">
    <property type="entry name" value="HISTONE ACETYLTRANSFERASE TYPE B CATALYTIC SUBUNIT"/>
    <property type="match status" value="1"/>
</dbReference>
<sequence>MGTKHHSSSDSISDPKKRRRVGFSKTDAGIEANDCITIYIVSSAEDVDSPNSFCLEPIDLNQFFEDDGRIFGYQGLKVGLLLRSAICSRVVLIGFIYSLVLLLYTPKRRILRSRK</sequence>
<dbReference type="InterPro" id="IPR019467">
    <property type="entry name" value="Hat1_N"/>
</dbReference>
<comment type="caution">
    <text evidence="9">The sequence shown here is derived from an EMBL/GenBank/DDBJ whole genome shotgun (WGS) entry which is preliminary data.</text>
</comment>
<dbReference type="EC" id="2.3.1.48" evidence="2"/>
<comment type="catalytic activity">
    <reaction evidence="5">
        <text>L-lysyl-[protein] + acetyl-CoA = N(6)-acetyl-L-lysyl-[protein] + CoA + H(+)</text>
        <dbReference type="Rhea" id="RHEA:45948"/>
        <dbReference type="Rhea" id="RHEA-COMP:9752"/>
        <dbReference type="Rhea" id="RHEA-COMP:10731"/>
        <dbReference type="ChEBI" id="CHEBI:15378"/>
        <dbReference type="ChEBI" id="CHEBI:29969"/>
        <dbReference type="ChEBI" id="CHEBI:57287"/>
        <dbReference type="ChEBI" id="CHEBI:57288"/>
        <dbReference type="ChEBI" id="CHEBI:61930"/>
        <dbReference type="EC" id="2.3.1.48"/>
    </reaction>
</comment>
<dbReference type="Proteomes" id="UP000824120">
    <property type="component" value="Chromosome 8"/>
</dbReference>
<dbReference type="GO" id="GO:0000781">
    <property type="term" value="C:chromosome, telomeric region"/>
    <property type="evidence" value="ECO:0007669"/>
    <property type="project" value="GOC"/>
</dbReference>
<evidence type="ECO:0000313" key="10">
    <source>
        <dbReference type="Proteomes" id="UP000824120"/>
    </source>
</evidence>